<organism evidence="7 8">
    <name type="scientific">[Candida] arabinofermentans NRRL YB-2248</name>
    <dbReference type="NCBI Taxonomy" id="983967"/>
    <lineage>
        <taxon>Eukaryota</taxon>
        <taxon>Fungi</taxon>
        <taxon>Dikarya</taxon>
        <taxon>Ascomycota</taxon>
        <taxon>Saccharomycotina</taxon>
        <taxon>Pichiomycetes</taxon>
        <taxon>Pichiales</taxon>
        <taxon>Pichiaceae</taxon>
        <taxon>Ogataea</taxon>
        <taxon>Ogataea/Candida clade</taxon>
    </lineage>
</organism>
<evidence type="ECO:0000313" key="8">
    <source>
        <dbReference type="Proteomes" id="UP000094801"/>
    </source>
</evidence>
<proteinExistence type="inferred from homology"/>
<feature type="transmembrane region" description="Helical" evidence="6">
    <location>
        <begin position="12"/>
        <end position="32"/>
    </location>
</feature>
<keyword evidence="3 6" id="KW-0812">Transmembrane</keyword>
<evidence type="ECO:0000256" key="1">
    <source>
        <dbReference type="ARBA" id="ARBA00004141"/>
    </source>
</evidence>
<dbReference type="GO" id="GO:0015297">
    <property type="term" value="F:antiporter activity"/>
    <property type="evidence" value="ECO:0007669"/>
    <property type="project" value="InterPro"/>
</dbReference>
<keyword evidence="5 6" id="KW-0472">Membrane</keyword>
<feature type="transmembrane region" description="Helical" evidence="6">
    <location>
        <begin position="182"/>
        <end position="204"/>
    </location>
</feature>
<feature type="transmembrane region" description="Helical" evidence="6">
    <location>
        <begin position="52"/>
        <end position="69"/>
    </location>
</feature>
<dbReference type="STRING" id="983967.A0A1E4T8C1"/>
<feature type="transmembrane region" description="Helical" evidence="6">
    <location>
        <begin position="314"/>
        <end position="335"/>
    </location>
</feature>
<feature type="transmembrane region" description="Helical" evidence="6">
    <location>
        <begin position="225"/>
        <end position="246"/>
    </location>
</feature>
<dbReference type="GO" id="GO:0042910">
    <property type="term" value="F:xenobiotic transmembrane transporter activity"/>
    <property type="evidence" value="ECO:0007669"/>
    <property type="project" value="InterPro"/>
</dbReference>
<sequence>MTELVVITRTGLPLIVAFFLQYFLSVSPMLVISRVSNLALGASSLATMYMNVTYMGVIQGCVTAIDSFAPQAYGAGNLALVGESVQKNLMVNLVMLIPMIILCWNSEFVLNALQPDPELSKLAQDYLRVVTFGMPGLLGFELGKRFLQAQKIFHASTYVLLVVSPLSLILTYLFVFPLGFGYIGAPIVISLSYWLMALLLLGYIRFVDGSQCWAGWNRRTLFTNLYEQFYLAIFSLVAVEAEYFAFEVMSLAASYFGEIELAVQSICSATGSLIFQVPFALACAVSTHIGQLIGAGNKENAIKSTYICMKGATILGFISFAVLMILIVPITRVFTDDKEVAHLCYQVLPILFFTQCYDTLNVTSAGLLRSQRRQDIGSMMNLFSYYVIGLPLAYLLAFQLDLQVKGLWIGLTICVFLLTVAEVIVLLKTNWDKVLKNAEDDPVEEFY</sequence>
<feature type="transmembrane region" description="Helical" evidence="6">
    <location>
        <begin position="126"/>
        <end position="143"/>
    </location>
</feature>
<dbReference type="InterPro" id="IPR045069">
    <property type="entry name" value="MATE_euk"/>
</dbReference>
<evidence type="ECO:0000313" key="7">
    <source>
        <dbReference type="EMBL" id="ODV87994.1"/>
    </source>
</evidence>
<feature type="transmembrane region" description="Helical" evidence="6">
    <location>
        <begin position="347"/>
        <end position="368"/>
    </location>
</feature>
<dbReference type="AlphaFoldDB" id="A0A1E4T8C1"/>
<gene>
    <name evidence="7" type="ORF">CANARDRAFT_173863</name>
</gene>
<dbReference type="GO" id="GO:1990961">
    <property type="term" value="P:xenobiotic detoxification by transmembrane export across the plasma membrane"/>
    <property type="evidence" value="ECO:0007669"/>
    <property type="project" value="InterPro"/>
</dbReference>
<evidence type="ECO:0000256" key="3">
    <source>
        <dbReference type="ARBA" id="ARBA00022692"/>
    </source>
</evidence>
<protein>
    <recommendedName>
        <fullName evidence="9">MATE efflux family protein</fullName>
    </recommendedName>
</protein>
<comment type="subcellular location">
    <subcellularLocation>
        <location evidence="1">Membrane</location>
        <topology evidence="1">Multi-pass membrane protein</topology>
    </subcellularLocation>
</comment>
<name>A0A1E4T8C1_9ASCO</name>
<dbReference type="Pfam" id="PF01554">
    <property type="entry name" value="MatE"/>
    <property type="match status" value="2"/>
</dbReference>
<dbReference type="NCBIfam" id="TIGR00797">
    <property type="entry name" value="matE"/>
    <property type="match status" value="1"/>
</dbReference>
<keyword evidence="4 6" id="KW-1133">Transmembrane helix</keyword>
<feature type="transmembrane region" description="Helical" evidence="6">
    <location>
        <begin position="273"/>
        <end position="293"/>
    </location>
</feature>
<feature type="transmembrane region" description="Helical" evidence="6">
    <location>
        <begin position="155"/>
        <end position="176"/>
    </location>
</feature>
<feature type="transmembrane region" description="Helical" evidence="6">
    <location>
        <begin position="380"/>
        <end position="400"/>
    </location>
</feature>
<dbReference type="EMBL" id="KV453847">
    <property type="protein sequence ID" value="ODV87994.1"/>
    <property type="molecule type" value="Genomic_DNA"/>
</dbReference>
<evidence type="ECO:0000256" key="4">
    <source>
        <dbReference type="ARBA" id="ARBA00022989"/>
    </source>
</evidence>
<evidence type="ECO:0000256" key="5">
    <source>
        <dbReference type="ARBA" id="ARBA00023136"/>
    </source>
</evidence>
<accession>A0A1E4T8C1</accession>
<dbReference type="PANTHER" id="PTHR11206">
    <property type="entry name" value="MULTIDRUG RESISTANCE PROTEIN"/>
    <property type="match status" value="1"/>
</dbReference>
<reference evidence="8" key="1">
    <citation type="submission" date="2016-04" db="EMBL/GenBank/DDBJ databases">
        <title>Comparative genomics of biotechnologically important yeasts.</title>
        <authorList>
            <consortium name="DOE Joint Genome Institute"/>
            <person name="Riley R."/>
            <person name="Haridas S."/>
            <person name="Wolfe K.H."/>
            <person name="Lopes M.R."/>
            <person name="Hittinger C.T."/>
            <person name="Goker M."/>
            <person name="Salamov A."/>
            <person name="Wisecaver J."/>
            <person name="Long T.M."/>
            <person name="Aerts A.L."/>
            <person name="Barry K."/>
            <person name="Choi C."/>
            <person name="Clum A."/>
            <person name="Coughlan A.Y."/>
            <person name="Deshpande S."/>
            <person name="Douglass A.P."/>
            <person name="Hanson S.J."/>
            <person name="Klenk H.-P."/>
            <person name="Labutti K."/>
            <person name="Lapidus A."/>
            <person name="Lindquist E."/>
            <person name="Lipzen A."/>
            <person name="Meier-Kolthoff J.P."/>
            <person name="Ohm R.A."/>
            <person name="Otillar R.P."/>
            <person name="Pangilinan J."/>
            <person name="Peng Y."/>
            <person name="Rokas A."/>
            <person name="Rosa C.A."/>
            <person name="Scheuner C."/>
            <person name="Sibirny A.A."/>
            <person name="Slot J.C."/>
            <person name="Stielow J.B."/>
            <person name="Sun H."/>
            <person name="Kurtzman C.P."/>
            <person name="Blackwell M."/>
            <person name="Grigoriev I.V."/>
            <person name="Jeffries T.W."/>
        </authorList>
    </citation>
    <scope>NUCLEOTIDE SEQUENCE [LARGE SCALE GENOMIC DNA]</scope>
    <source>
        <strain evidence="8">NRRL YB-2248</strain>
    </source>
</reference>
<keyword evidence="8" id="KW-1185">Reference proteome</keyword>
<evidence type="ECO:0000256" key="6">
    <source>
        <dbReference type="SAM" id="Phobius"/>
    </source>
</evidence>
<evidence type="ECO:0008006" key="9">
    <source>
        <dbReference type="Google" id="ProtNLM"/>
    </source>
</evidence>
<feature type="transmembrane region" description="Helical" evidence="6">
    <location>
        <begin position="89"/>
        <end position="114"/>
    </location>
</feature>
<evidence type="ECO:0000256" key="2">
    <source>
        <dbReference type="ARBA" id="ARBA00010199"/>
    </source>
</evidence>
<dbReference type="OrthoDB" id="2126698at2759"/>
<comment type="similarity">
    <text evidence="2">Belongs to the multi antimicrobial extrusion (MATE) (TC 2.A.66.1) family.</text>
</comment>
<dbReference type="InterPro" id="IPR002528">
    <property type="entry name" value="MATE_fam"/>
</dbReference>
<feature type="transmembrane region" description="Helical" evidence="6">
    <location>
        <begin position="406"/>
        <end position="427"/>
    </location>
</feature>
<dbReference type="GO" id="GO:0016020">
    <property type="term" value="C:membrane"/>
    <property type="evidence" value="ECO:0007669"/>
    <property type="project" value="UniProtKB-SubCell"/>
</dbReference>
<dbReference type="CDD" id="cd13132">
    <property type="entry name" value="MATE_eukaryotic"/>
    <property type="match status" value="1"/>
</dbReference>
<dbReference type="Proteomes" id="UP000094801">
    <property type="component" value="Unassembled WGS sequence"/>
</dbReference>